<dbReference type="PANTHER" id="PTHR17602:SF4">
    <property type="entry name" value="RIBOSOME BIOGENESIS REGULATORY PROTEIN HOMOLOG"/>
    <property type="match status" value="1"/>
</dbReference>
<feature type="non-terminal residue" evidence="7">
    <location>
        <position position="344"/>
    </location>
</feature>
<comment type="caution">
    <text evidence="7">The sequence shown here is derived from an EMBL/GenBank/DDBJ whole genome shotgun (WGS) entry which is preliminary data.</text>
</comment>
<gene>
    <name evidence="7" type="ORF">MSPICULIGERA_LOCUS13737</name>
</gene>
<evidence type="ECO:0000256" key="4">
    <source>
        <dbReference type="ARBA" id="ARBA00023242"/>
    </source>
</evidence>
<dbReference type="GO" id="GO:0000447">
    <property type="term" value="P:endonucleolytic cleavage in ITS1 to separate SSU-rRNA from 5.8S rRNA and LSU-rRNA from tricistronic rRNA transcript (SSU-rRNA, 5.8S rRNA, LSU-rRNA)"/>
    <property type="evidence" value="ECO:0007669"/>
    <property type="project" value="TreeGrafter"/>
</dbReference>
<evidence type="ECO:0000313" key="7">
    <source>
        <dbReference type="EMBL" id="CAJ0575426.1"/>
    </source>
</evidence>
<comment type="similarity">
    <text evidence="2 5">Belongs to the RRS1 family.</text>
</comment>
<keyword evidence="8" id="KW-1185">Reference proteome</keyword>
<comment type="function">
    <text evidence="5">Involved in ribosomal large subunit assembly.</text>
</comment>
<dbReference type="InterPro" id="IPR007023">
    <property type="entry name" value="Ribosom_reg"/>
</dbReference>
<protein>
    <recommendedName>
        <fullName evidence="5">Ribosome biogenesis regulatory protein</fullName>
    </recommendedName>
</protein>
<keyword evidence="3 5" id="KW-0690">Ribosome biogenesis</keyword>
<evidence type="ECO:0000313" key="8">
    <source>
        <dbReference type="Proteomes" id="UP001177023"/>
    </source>
</evidence>
<comment type="subcellular location">
    <subcellularLocation>
        <location evidence="1 5">Nucleus</location>
    </subcellularLocation>
</comment>
<dbReference type="AlphaFoldDB" id="A0AA36CUC0"/>
<dbReference type="PANTHER" id="PTHR17602">
    <property type="entry name" value="RIBOSOME BIOGENESIS REGULATORY PROTEIN"/>
    <property type="match status" value="1"/>
</dbReference>
<name>A0AA36CUC0_9BILA</name>
<organism evidence="7 8">
    <name type="scientific">Mesorhabditis spiculigera</name>
    <dbReference type="NCBI Taxonomy" id="96644"/>
    <lineage>
        <taxon>Eukaryota</taxon>
        <taxon>Metazoa</taxon>
        <taxon>Ecdysozoa</taxon>
        <taxon>Nematoda</taxon>
        <taxon>Chromadorea</taxon>
        <taxon>Rhabditida</taxon>
        <taxon>Rhabditina</taxon>
        <taxon>Rhabditomorpha</taxon>
        <taxon>Rhabditoidea</taxon>
        <taxon>Rhabditidae</taxon>
        <taxon>Mesorhabditinae</taxon>
        <taxon>Mesorhabditis</taxon>
    </lineage>
</organism>
<evidence type="ECO:0000256" key="6">
    <source>
        <dbReference type="SAM" id="MobiDB-lite"/>
    </source>
</evidence>
<evidence type="ECO:0000256" key="2">
    <source>
        <dbReference type="ARBA" id="ARBA00010077"/>
    </source>
</evidence>
<feature type="compositionally biased region" description="Basic residues" evidence="6">
    <location>
        <begin position="328"/>
        <end position="344"/>
    </location>
</feature>
<dbReference type="Pfam" id="PF04939">
    <property type="entry name" value="RRS1"/>
    <property type="match status" value="1"/>
</dbReference>
<feature type="compositionally biased region" description="Basic and acidic residues" evidence="6">
    <location>
        <begin position="288"/>
        <end position="300"/>
    </location>
</feature>
<reference evidence="7" key="1">
    <citation type="submission" date="2023-06" db="EMBL/GenBank/DDBJ databases">
        <authorList>
            <person name="Delattre M."/>
        </authorList>
    </citation>
    <scope>NUCLEOTIDE SEQUENCE</scope>
    <source>
        <strain evidence="7">AF72</strain>
    </source>
</reference>
<keyword evidence="4 5" id="KW-0539">Nucleus</keyword>
<dbReference type="GO" id="GO:0005730">
    <property type="term" value="C:nucleolus"/>
    <property type="evidence" value="ECO:0007669"/>
    <property type="project" value="TreeGrafter"/>
</dbReference>
<dbReference type="Proteomes" id="UP001177023">
    <property type="component" value="Unassembled WGS sequence"/>
</dbReference>
<dbReference type="GO" id="GO:0030687">
    <property type="term" value="C:preribosome, large subunit precursor"/>
    <property type="evidence" value="ECO:0007669"/>
    <property type="project" value="TreeGrafter"/>
</dbReference>
<dbReference type="GO" id="GO:0042273">
    <property type="term" value="P:ribosomal large subunit biogenesis"/>
    <property type="evidence" value="ECO:0007669"/>
    <property type="project" value="TreeGrafter"/>
</dbReference>
<dbReference type="EMBL" id="CATQJA010002637">
    <property type="protein sequence ID" value="CAJ0575426.1"/>
    <property type="molecule type" value="Genomic_DNA"/>
</dbReference>
<proteinExistence type="inferred from homology"/>
<evidence type="ECO:0000256" key="1">
    <source>
        <dbReference type="ARBA" id="ARBA00004123"/>
    </source>
</evidence>
<feature type="region of interest" description="Disordered" evidence="6">
    <location>
        <begin position="287"/>
        <end position="344"/>
    </location>
</feature>
<evidence type="ECO:0000256" key="5">
    <source>
        <dbReference type="RuleBase" id="RU364132"/>
    </source>
</evidence>
<evidence type="ECO:0000256" key="3">
    <source>
        <dbReference type="ARBA" id="ARBA00022517"/>
    </source>
</evidence>
<sequence>MNGQPVIRKPTSVNKLVEPTVCLGNLLLIDHDPFSEEAQHSNEDLLARARDSTQYLFNRIWELNKEHVDEAVVVTLPDKTYRIPREKPIPTPREPTKWEAYAKQKGIVKQKKDKKVYDEATGEWKPTWGYRSGKDNTKDWLIEVPGHKDPNADYFEERIKAKKERVAKNETQRLKNIARHNAVASKKTKGPPVDKTALGVGVDAMQRNKNELREAVDRAKVATASVGKFQDKIQGEKPNVKKGIKRKFEPNIAVMAGEKERNKSILERLAAKKPKLNAEKLAAVAPKEAIERKKTKEPPRMKSRIHKQQFYDRNIKHNKGGGGDKRKGANAKKAKGGGKGKAGK</sequence>
<accession>A0AA36CUC0</accession>